<keyword evidence="9" id="KW-1185">Reference proteome</keyword>
<dbReference type="InterPro" id="IPR032816">
    <property type="entry name" value="VTT_dom"/>
</dbReference>
<evidence type="ECO:0000256" key="6">
    <source>
        <dbReference type="RuleBase" id="RU366058"/>
    </source>
</evidence>
<dbReference type="AlphaFoldDB" id="A0A250IN04"/>
<feature type="transmembrane region" description="Helical" evidence="6">
    <location>
        <begin position="50"/>
        <end position="78"/>
    </location>
</feature>
<evidence type="ECO:0000313" key="8">
    <source>
        <dbReference type="EMBL" id="ATB32316.1"/>
    </source>
</evidence>
<evidence type="ECO:0000256" key="5">
    <source>
        <dbReference type="ARBA" id="ARBA00023136"/>
    </source>
</evidence>
<dbReference type="Pfam" id="PF09335">
    <property type="entry name" value="VTT_dom"/>
    <property type="match status" value="1"/>
</dbReference>
<keyword evidence="4 6" id="KW-1133">Transmembrane helix</keyword>
<feature type="domain" description="VTT" evidence="7">
    <location>
        <begin position="65"/>
        <end position="180"/>
    </location>
</feature>
<accession>A0A250IN04</accession>
<dbReference type="Proteomes" id="UP000217289">
    <property type="component" value="Chromosome"/>
</dbReference>
<feature type="transmembrane region" description="Helical" evidence="6">
    <location>
        <begin position="84"/>
        <end position="106"/>
    </location>
</feature>
<sequence>MTRSLRNVKLGVVGLVLIMLAAAWYFGVFARLGEPRALAQVLVEMGAWGYLAFIITYTVLQPFGVPGSIFIVAAPLIWPWQTAFALSMVGTMSASVVGFSFARFVARDWISARIPTRLRKYDEALERSAFQTVVVLRLILWMPQVLHSFFGVSKVGFWTHFWGSLVGYVPPLLLVSYLGAEMFDASGKMQPAAWPIMTGLLVASLVIAAFARAYERRRLSSSPRELRVVQRG</sequence>
<evidence type="ECO:0000256" key="4">
    <source>
        <dbReference type="ARBA" id="ARBA00022989"/>
    </source>
</evidence>
<evidence type="ECO:0000256" key="3">
    <source>
        <dbReference type="ARBA" id="ARBA00022692"/>
    </source>
</evidence>
<comment type="subcellular location">
    <subcellularLocation>
        <location evidence="1 6">Cell membrane</location>
        <topology evidence="1 6">Multi-pass membrane protein</topology>
    </subcellularLocation>
</comment>
<feature type="transmembrane region" description="Helical" evidence="6">
    <location>
        <begin position="12"/>
        <end position="30"/>
    </location>
</feature>
<keyword evidence="3 6" id="KW-0812">Transmembrane</keyword>
<gene>
    <name evidence="8" type="ORF">MEBOL_005793</name>
</gene>
<evidence type="ECO:0000313" key="9">
    <source>
        <dbReference type="Proteomes" id="UP000217289"/>
    </source>
</evidence>
<dbReference type="InterPro" id="IPR015414">
    <property type="entry name" value="TMEM64"/>
</dbReference>
<name>A0A250IN04_9BACT</name>
<evidence type="ECO:0000259" key="7">
    <source>
        <dbReference type="Pfam" id="PF09335"/>
    </source>
</evidence>
<dbReference type="PANTHER" id="PTHR12677:SF59">
    <property type="entry name" value="GOLGI APPARATUS MEMBRANE PROTEIN TVP38-RELATED"/>
    <property type="match status" value="1"/>
</dbReference>
<keyword evidence="2 6" id="KW-1003">Cell membrane</keyword>
<feature type="transmembrane region" description="Helical" evidence="6">
    <location>
        <begin position="192"/>
        <end position="214"/>
    </location>
</feature>
<proteinExistence type="inferred from homology"/>
<organism evidence="8 9">
    <name type="scientific">Melittangium boletus DSM 14713</name>
    <dbReference type="NCBI Taxonomy" id="1294270"/>
    <lineage>
        <taxon>Bacteria</taxon>
        <taxon>Pseudomonadati</taxon>
        <taxon>Myxococcota</taxon>
        <taxon>Myxococcia</taxon>
        <taxon>Myxococcales</taxon>
        <taxon>Cystobacterineae</taxon>
        <taxon>Archangiaceae</taxon>
        <taxon>Melittangium</taxon>
    </lineage>
</organism>
<evidence type="ECO:0000256" key="2">
    <source>
        <dbReference type="ARBA" id="ARBA00022475"/>
    </source>
</evidence>
<evidence type="ECO:0000256" key="1">
    <source>
        <dbReference type="ARBA" id="ARBA00004651"/>
    </source>
</evidence>
<dbReference type="GO" id="GO:0005886">
    <property type="term" value="C:plasma membrane"/>
    <property type="evidence" value="ECO:0007669"/>
    <property type="project" value="UniProtKB-SubCell"/>
</dbReference>
<dbReference type="PANTHER" id="PTHR12677">
    <property type="entry name" value="GOLGI APPARATUS MEMBRANE PROTEIN TVP38-RELATED"/>
    <property type="match status" value="1"/>
</dbReference>
<keyword evidence="5 6" id="KW-0472">Membrane</keyword>
<comment type="similarity">
    <text evidence="6">Belongs to the TVP38/TMEM64 family.</text>
</comment>
<dbReference type="KEGG" id="mbd:MEBOL_005793"/>
<protein>
    <recommendedName>
        <fullName evidence="6">TVP38/TMEM64 family membrane protein</fullName>
    </recommendedName>
</protein>
<dbReference type="OrthoDB" id="9779114at2"/>
<feature type="transmembrane region" description="Helical" evidence="6">
    <location>
        <begin position="158"/>
        <end position="180"/>
    </location>
</feature>
<dbReference type="EMBL" id="CP022163">
    <property type="protein sequence ID" value="ATB32316.1"/>
    <property type="molecule type" value="Genomic_DNA"/>
</dbReference>
<reference evidence="8 9" key="1">
    <citation type="submission" date="2017-06" db="EMBL/GenBank/DDBJ databases">
        <authorList>
            <person name="Kim H.J."/>
            <person name="Triplett B.A."/>
        </authorList>
    </citation>
    <scope>NUCLEOTIDE SEQUENCE [LARGE SCALE GENOMIC DNA]</scope>
    <source>
        <strain evidence="8 9">DSM 14713</strain>
    </source>
</reference>